<keyword evidence="5" id="KW-0720">Serine protease</keyword>
<feature type="active site" description="Nucleophile" evidence="6">
    <location>
        <position position="177"/>
    </location>
</feature>
<dbReference type="PIRSF" id="PIRSF028757">
    <property type="entry name" value="LD-carboxypeptidase"/>
    <property type="match status" value="1"/>
</dbReference>
<feature type="transmembrane region" description="Helical" evidence="7">
    <location>
        <begin position="12"/>
        <end position="29"/>
    </location>
</feature>
<dbReference type="InterPro" id="IPR040449">
    <property type="entry name" value="Peptidase_S66_N"/>
</dbReference>
<evidence type="ECO:0000259" key="9">
    <source>
        <dbReference type="Pfam" id="PF17676"/>
    </source>
</evidence>
<keyword evidence="11" id="KW-1185">Reference proteome</keyword>
<dbReference type="PANTHER" id="PTHR30237">
    <property type="entry name" value="MURAMOYLTETRAPEPTIDE CARBOXYPEPTIDASE"/>
    <property type="match status" value="1"/>
</dbReference>
<keyword evidence="7" id="KW-0472">Membrane</keyword>
<gene>
    <name evidence="10" type="ORF">SAMN04489797_1773</name>
</gene>
<keyword evidence="2 10" id="KW-0121">Carboxypeptidase</keyword>
<feature type="domain" description="LD-carboxypeptidase C-terminal" evidence="9">
    <location>
        <begin position="241"/>
        <end position="357"/>
    </location>
</feature>
<keyword evidence="7" id="KW-0812">Transmembrane</keyword>
<comment type="similarity">
    <text evidence="1">Belongs to the peptidase S66 family.</text>
</comment>
<keyword evidence="4" id="KW-0378">Hydrolase</keyword>
<evidence type="ECO:0000256" key="4">
    <source>
        <dbReference type="ARBA" id="ARBA00022801"/>
    </source>
</evidence>
<evidence type="ECO:0000259" key="8">
    <source>
        <dbReference type="Pfam" id="PF02016"/>
    </source>
</evidence>
<dbReference type="Pfam" id="PF02016">
    <property type="entry name" value="Peptidase_S66"/>
    <property type="match status" value="1"/>
</dbReference>
<evidence type="ECO:0000313" key="10">
    <source>
        <dbReference type="EMBL" id="SDS51821.1"/>
    </source>
</evidence>
<dbReference type="InterPro" id="IPR027461">
    <property type="entry name" value="Carboxypeptidase_A_C_sf"/>
</dbReference>
<dbReference type="EMBL" id="LT629774">
    <property type="protein sequence ID" value="SDS51821.1"/>
    <property type="molecule type" value="Genomic_DNA"/>
</dbReference>
<evidence type="ECO:0000313" key="11">
    <source>
        <dbReference type="Proteomes" id="UP000198963"/>
    </source>
</evidence>
<proteinExistence type="inferred from homology"/>
<feature type="domain" description="LD-carboxypeptidase N-terminal" evidence="8">
    <location>
        <begin position="79"/>
        <end position="196"/>
    </location>
</feature>
<evidence type="ECO:0000256" key="5">
    <source>
        <dbReference type="ARBA" id="ARBA00022825"/>
    </source>
</evidence>
<dbReference type="SUPFAM" id="SSF52317">
    <property type="entry name" value="Class I glutamine amidotransferase-like"/>
    <property type="match status" value="1"/>
</dbReference>
<protein>
    <submittedName>
        <fullName evidence="10">Muramoyltetrapeptide carboxypeptidase</fullName>
    </submittedName>
</protein>
<dbReference type="InterPro" id="IPR003507">
    <property type="entry name" value="S66_fam"/>
</dbReference>
<dbReference type="GO" id="GO:0004180">
    <property type="term" value="F:carboxypeptidase activity"/>
    <property type="evidence" value="ECO:0007669"/>
    <property type="project" value="UniProtKB-KW"/>
</dbReference>
<dbReference type="PANTHER" id="PTHR30237:SF2">
    <property type="entry name" value="MUREIN TETRAPEPTIDE CARBOXYPEPTIDASE"/>
    <property type="match status" value="1"/>
</dbReference>
<name>A0A1H1SV68_9FLAO</name>
<dbReference type="Gene3D" id="3.40.50.10740">
    <property type="entry name" value="Class I glutamine amidotransferase-like"/>
    <property type="match status" value="1"/>
</dbReference>
<dbReference type="CDD" id="cd07025">
    <property type="entry name" value="Peptidase_S66"/>
    <property type="match status" value="1"/>
</dbReference>
<evidence type="ECO:0000256" key="6">
    <source>
        <dbReference type="PIRSR" id="PIRSR028757-1"/>
    </source>
</evidence>
<dbReference type="InterPro" id="IPR040921">
    <property type="entry name" value="Peptidase_S66C"/>
</dbReference>
<feature type="active site" description="Charge relay system" evidence="6">
    <location>
        <position position="272"/>
    </location>
</feature>
<reference evidence="10 11" key="1">
    <citation type="submission" date="2016-10" db="EMBL/GenBank/DDBJ databases">
        <authorList>
            <person name="Varghese N."/>
            <person name="Submissions S."/>
        </authorList>
    </citation>
    <scope>NUCLEOTIDE SEQUENCE [LARGE SCALE GENOMIC DNA]</scope>
    <source>
        <strain evidence="10 11">RHA_55</strain>
    </source>
</reference>
<evidence type="ECO:0000256" key="7">
    <source>
        <dbReference type="SAM" id="Phobius"/>
    </source>
</evidence>
<dbReference type="STRING" id="1249933.SAMN04489797_1773"/>
<dbReference type="GO" id="GO:0008236">
    <property type="term" value="F:serine-type peptidase activity"/>
    <property type="evidence" value="ECO:0007669"/>
    <property type="project" value="UniProtKB-KW"/>
</dbReference>
<feature type="active site" description="Charge relay system" evidence="6">
    <location>
        <position position="342"/>
    </location>
</feature>
<sequence length="370" mass="41598">MSLWVYKSVIRYLISLASIFPFYIYKNYIMIFKRYVSYLILLCIMIMNTDVNAQLETHLAKKMTSECIQPPYLKKGDTVAIVAPSGILKSREGEVQQAVALLKSWGLHAVIGKNVFKQGHHFAGTDDERCEDLQKAMDDPKISAIWCARGGYGTVRILDKLDYTTFKKNPKWVIGYSDITALHNQLHNEGIQSLHALMCVSLTNDLSKISETVETFKAALFGNPFNYTLKGSDYNRVGETSGALIGGNLTILHTMLGSKESLDTNGKILFIEEIGEYKYHIDRMLQSMKRAGYFDNLNGLVVGDMSKLRKNTTLWGSSIEQLILDALSDYDFPIAFHMPAGHEKDNRALVLGRKVELKVGKGQSTLKFVD</sequence>
<evidence type="ECO:0000256" key="3">
    <source>
        <dbReference type="ARBA" id="ARBA00022670"/>
    </source>
</evidence>
<dbReference type="AlphaFoldDB" id="A0A1H1SV68"/>
<dbReference type="SUPFAM" id="SSF141986">
    <property type="entry name" value="LD-carboxypeptidase A C-terminal domain-like"/>
    <property type="match status" value="1"/>
</dbReference>
<dbReference type="Gene3D" id="3.50.30.60">
    <property type="entry name" value="LD-carboxypeptidase A C-terminal domain-like"/>
    <property type="match status" value="1"/>
</dbReference>
<evidence type="ECO:0000256" key="2">
    <source>
        <dbReference type="ARBA" id="ARBA00022645"/>
    </source>
</evidence>
<dbReference type="InterPro" id="IPR027478">
    <property type="entry name" value="LdcA_N"/>
</dbReference>
<accession>A0A1H1SV68</accession>
<evidence type="ECO:0000256" key="1">
    <source>
        <dbReference type="ARBA" id="ARBA00010233"/>
    </source>
</evidence>
<keyword evidence="3" id="KW-0645">Protease</keyword>
<dbReference type="InterPro" id="IPR029062">
    <property type="entry name" value="Class_I_gatase-like"/>
</dbReference>
<dbReference type="Pfam" id="PF17676">
    <property type="entry name" value="Peptidase_S66C"/>
    <property type="match status" value="1"/>
</dbReference>
<dbReference type="Proteomes" id="UP000198963">
    <property type="component" value="Chromosome I"/>
</dbReference>
<dbReference type="GO" id="GO:0006508">
    <property type="term" value="P:proteolysis"/>
    <property type="evidence" value="ECO:0007669"/>
    <property type="project" value="UniProtKB-KW"/>
</dbReference>
<keyword evidence="7" id="KW-1133">Transmembrane helix</keyword>
<organism evidence="10 11">
    <name type="scientific">Winogradskyella sediminis</name>
    <dbReference type="NCBI Taxonomy" id="1382466"/>
    <lineage>
        <taxon>Bacteria</taxon>
        <taxon>Pseudomonadati</taxon>
        <taxon>Bacteroidota</taxon>
        <taxon>Flavobacteriia</taxon>
        <taxon>Flavobacteriales</taxon>
        <taxon>Flavobacteriaceae</taxon>
        <taxon>Winogradskyella</taxon>
    </lineage>
</organism>